<sequence>MQLRLDRMIIYILGYASYYTCKVLKLDEQIKWIFNICPGLKTHGYCIIFNTWACFPLCRFERICTAFLDVTLALQTRGREHSELTALGCYHLCISKAALQQLKLNIYNLLK</sequence>
<proteinExistence type="predicted"/>
<accession>A0A0P1AI40</accession>
<keyword evidence="2" id="KW-1185">Reference proteome</keyword>
<dbReference type="GeneID" id="36405704"/>
<reference evidence="2" key="1">
    <citation type="submission" date="2014-09" db="EMBL/GenBank/DDBJ databases">
        <authorList>
            <person name="Sharma Rahul"/>
            <person name="Thines Marco"/>
        </authorList>
    </citation>
    <scope>NUCLEOTIDE SEQUENCE [LARGE SCALE GENOMIC DNA]</scope>
</reference>
<name>A0A0P1AI40_PLAHL</name>
<organism evidence="1 2">
    <name type="scientific">Plasmopara halstedii</name>
    <name type="common">Downy mildew of sunflower</name>
    <dbReference type="NCBI Taxonomy" id="4781"/>
    <lineage>
        <taxon>Eukaryota</taxon>
        <taxon>Sar</taxon>
        <taxon>Stramenopiles</taxon>
        <taxon>Oomycota</taxon>
        <taxon>Peronosporomycetes</taxon>
        <taxon>Peronosporales</taxon>
        <taxon>Peronosporaceae</taxon>
        <taxon>Plasmopara</taxon>
    </lineage>
</organism>
<evidence type="ECO:0000313" key="1">
    <source>
        <dbReference type="EMBL" id="CEG40450.1"/>
    </source>
</evidence>
<protein>
    <submittedName>
        <fullName evidence="1">Uncharacterized protein</fullName>
    </submittedName>
</protein>
<dbReference type="Proteomes" id="UP000054928">
    <property type="component" value="Unassembled WGS sequence"/>
</dbReference>
<dbReference type="AlphaFoldDB" id="A0A0P1AI40"/>
<dbReference type="RefSeq" id="XP_024576819.1">
    <property type="nucleotide sequence ID" value="XM_024726109.1"/>
</dbReference>
<evidence type="ECO:0000313" key="2">
    <source>
        <dbReference type="Proteomes" id="UP000054928"/>
    </source>
</evidence>
<dbReference type="EMBL" id="CCYD01000523">
    <property type="protein sequence ID" value="CEG40450.1"/>
    <property type="molecule type" value="Genomic_DNA"/>
</dbReference>